<feature type="transmembrane region" description="Helical" evidence="8">
    <location>
        <begin position="206"/>
        <end position="226"/>
    </location>
</feature>
<dbReference type="GO" id="GO:0030395">
    <property type="term" value="F:lactose binding"/>
    <property type="evidence" value="ECO:0007669"/>
    <property type="project" value="TreeGrafter"/>
</dbReference>
<evidence type="ECO:0000313" key="10">
    <source>
        <dbReference type="EMBL" id="ACG78682.1"/>
    </source>
</evidence>
<dbReference type="PANTHER" id="PTHR23522:SF10">
    <property type="entry name" value="3-PHENYLPROPIONIC ACID TRANSPORTER-RELATED"/>
    <property type="match status" value="1"/>
</dbReference>
<dbReference type="RefSeq" id="WP_012522823.1">
    <property type="nucleotide sequence ID" value="NC_011144.1"/>
</dbReference>
<keyword evidence="3" id="KW-1003">Cell membrane</keyword>
<proteinExistence type="predicted"/>
<evidence type="ECO:0000256" key="4">
    <source>
        <dbReference type="ARBA" id="ARBA00022519"/>
    </source>
</evidence>
<reference evidence="10 11" key="1">
    <citation type="journal article" date="2008" name="BMC Genomics">
        <title>Complete genome of Phenylobacterium zucineum - a novel facultative intracellular bacterium isolated from human erythroleukemia cell line K562.</title>
        <authorList>
            <person name="Luo Y."/>
            <person name="Xu X."/>
            <person name="Ding Z."/>
            <person name="Liu Z."/>
            <person name="Zhang B."/>
            <person name="Yan Z."/>
            <person name="Sun J."/>
            <person name="Hu S."/>
            <person name="Hu X."/>
        </authorList>
    </citation>
    <scope>NUCLEOTIDE SEQUENCE [LARGE SCALE GENOMIC DNA]</scope>
    <source>
        <strain evidence="10 11">HLK1</strain>
    </source>
</reference>
<evidence type="ECO:0000259" key="9">
    <source>
        <dbReference type="Pfam" id="PF12832"/>
    </source>
</evidence>
<evidence type="ECO:0000256" key="2">
    <source>
        <dbReference type="ARBA" id="ARBA00022448"/>
    </source>
</evidence>
<dbReference type="SUPFAM" id="SSF103473">
    <property type="entry name" value="MFS general substrate transporter"/>
    <property type="match status" value="1"/>
</dbReference>
<evidence type="ECO:0000256" key="5">
    <source>
        <dbReference type="ARBA" id="ARBA00022692"/>
    </source>
</evidence>
<gene>
    <name evidence="10" type="ordered locus">PHZ_c2272</name>
</gene>
<dbReference type="EMBL" id="CP000747">
    <property type="protein sequence ID" value="ACG78682.1"/>
    <property type="molecule type" value="Genomic_DNA"/>
</dbReference>
<feature type="transmembrane region" description="Helical" evidence="8">
    <location>
        <begin position="129"/>
        <end position="150"/>
    </location>
</feature>
<feature type="transmembrane region" description="Helical" evidence="8">
    <location>
        <begin position="335"/>
        <end position="353"/>
    </location>
</feature>
<feature type="transmembrane region" description="Helical" evidence="8">
    <location>
        <begin position="242"/>
        <end position="259"/>
    </location>
</feature>
<dbReference type="PIRSF" id="PIRSF004925">
    <property type="entry name" value="HcaT"/>
    <property type="match status" value="1"/>
</dbReference>
<feature type="transmembrane region" description="Helical" evidence="8">
    <location>
        <begin position="37"/>
        <end position="59"/>
    </location>
</feature>
<name>B4RFB2_PHEZH</name>
<dbReference type="AlphaFoldDB" id="B4RFB2"/>
<protein>
    <submittedName>
        <fullName evidence="10">Permease of the major facilitator superfamily</fullName>
    </submittedName>
</protein>
<dbReference type="Gene3D" id="1.20.1250.20">
    <property type="entry name" value="MFS general substrate transporter like domains"/>
    <property type="match status" value="2"/>
</dbReference>
<sequence length="387" mass="41435">MSLPVRLGLFYSAIFVGTGASSPYMPVWFAERGLSGAQIGLILSLPMLARTITAPLLAIWADSFRLRRTALIFLALGVAGTYGLMALPLGFAGWAVAWFAASSAISTISPLTDVIVLRRARRDGFNYGWPRGIGSVAFIVANLTVGWLLARGSPELVLVWITAAVSLTAVCARLLLPPDPVHEEGHSARLSDRFAGVGELLRDRDFMTAVFAAGMIQSAHAFYYGFSTLAWKGQGIPESTTGVLWAVGVAVEVGFMWFMEPWRRRIGPRRLLVLGGAAAVIRWTVYGFSPPLWLLFPLQALHALSYAATFLAALQLAERLSTPRNASAAQTINSALSSGMLMGLATLASGPLFDRFGAQGYLLMAAMCAVGLIGAVRLYGVGRLDPP</sequence>
<dbReference type="NCBIfam" id="NF037955">
    <property type="entry name" value="mfs"/>
    <property type="match status" value="1"/>
</dbReference>
<feature type="transmembrane region" description="Helical" evidence="8">
    <location>
        <begin position="294"/>
        <end position="314"/>
    </location>
</feature>
<keyword evidence="2" id="KW-0813">Transport</keyword>
<dbReference type="STRING" id="450851.PHZ_c2272"/>
<keyword evidence="4" id="KW-0997">Cell inner membrane</keyword>
<feature type="transmembrane region" description="Helical" evidence="8">
    <location>
        <begin position="97"/>
        <end position="117"/>
    </location>
</feature>
<evidence type="ECO:0000256" key="1">
    <source>
        <dbReference type="ARBA" id="ARBA00004429"/>
    </source>
</evidence>
<dbReference type="HOGENOM" id="CLU_013133_6_0_5"/>
<keyword evidence="11" id="KW-1185">Reference proteome</keyword>
<dbReference type="Pfam" id="PF12832">
    <property type="entry name" value="MFS_1_like"/>
    <property type="match status" value="1"/>
</dbReference>
<dbReference type="OrthoDB" id="9150135at2"/>
<dbReference type="InterPro" id="IPR036259">
    <property type="entry name" value="MFS_trans_sf"/>
</dbReference>
<comment type="subcellular location">
    <subcellularLocation>
        <location evidence="1">Cell inner membrane</location>
        <topology evidence="1">Multi-pass membrane protein</topology>
    </subcellularLocation>
</comment>
<evidence type="ECO:0000256" key="7">
    <source>
        <dbReference type="ARBA" id="ARBA00023136"/>
    </source>
</evidence>
<accession>B4RFB2</accession>
<feature type="transmembrane region" description="Helical" evidence="8">
    <location>
        <begin position="71"/>
        <end position="91"/>
    </location>
</feature>
<dbReference type="Proteomes" id="UP000001868">
    <property type="component" value="Chromosome"/>
</dbReference>
<feature type="transmembrane region" description="Helical" evidence="8">
    <location>
        <begin position="271"/>
        <end position="288"/>
    </location>
</feature>
<feature type="transmembrane region" description="Helical" evidence="8">
    <location>
        <begin position="359"/>
        <end position="380"/>
    </location>
</feature>
<keyword evidence="6 8" id="KW-1133">Transmembrane helix</keyword>
<keyword evidence="7 8" id="KW-0472">Membrane</keyword>
<dbReference type="GO" id="GO:0015528">
    <property type="term" value="F:lactose:proton symporter activity"/>
    <property type="evidence" value="ECO:0007669"/>
    <property type="project" value="TreeGrafter"/>
</dbReference>
<feature type="domain" description="Major facilitator superfamily associated" evidence="9">
    <location>
        <begin position="6"/>
        <end position="359"/>
    </location>
</feature>
<evidence type="ECO:0000256" key="3">
    <source>
        <dbReference type="ARBA" id="ARBA00022475"/>
    </source>
</evidence>
<dbReference type="InterPro" id="IPR026032">
    <property type="entry name" value="HcaT-like"/>
</dbReference>
<evidence type="ECO:0000313" key="11">
    <source>
        <dbReference type="Proteomes" id="UP000001868"/>
    </source>
</evidence>
<organism evidence="10 11">
    <name type="scientific">Phenylobacterium zucineum (strain HLK1)</name>
    <dbReference type="NCBI Taxonomy" id="450851"/>
    <lineage>
        <taxon>Bacteria</taxon>
        <taxon>Pseudomonadati</taxon>
        <taxon>Pseudomonadota</taxon>
        <taxon>Alphaproteobacteria</taxon>
        <taxon>Caulobacterales</taxon>
        <taxon>Caulobacteraceae</taxon>
        <taxon>Phenylobacterium</taxon>
    </lineage>
</organism>
<feature type="transmembrane region" description="Helical" evidence="8">
    <location>
        <begin position="7"/>
        <end position="25"/>
    </location>
</feature>
<dbReference type="KEGG" id="pzu:PHZ_c2272"/>
<evidence type="ECO:0000256" key="6">
    <source>
        <dbReference type="ARBA" id="ARBA00022989"/>
    </source>
</evidence>
<dbReference type="GO" id="GO:0005886">
    <property type="term" value="C:plasma membrane"/>
    <property type="evidence" value="ECO:0007669"/>
    <property type="project" value="UniProtKB-SubCell"/>
</dbReference>
<keyword evidence="5 8" id="KW-0812">Transmembrane</keyword>
<dbReference type="PANTHER" id="PTHR23522">
    <property type="entry name" value="BLL5896 PROTEIN"/>
    <property type="match status" value="1"/>
</dbReference>
<dbReference type="eggNOG" id="COG2814">
    <property type="taxonomic scope" value="Bacteria"/>
</dbReference>
<evidence type="ECO:0000256" key="8">
    <source>
        <dbReference type="SAM" id="Phobius"/>
    </source>
</evidence>
<feature type="transmembrane region" description="Helical" evidence="8">
    <location>
        <begin position="156"/>
        <end position="176"/>
    </location>
</feature>
<dbReference type="InterPro" id="IPR024989">
    <property type="entry name" value="MFS_assoc_dom"/>
</dbReference>